<comment type="caution">
    <text evidence="10">The sequence shown here is derived from an EMBL/GenBank/DDBJ whole genome shotgun (WGS) entry which is preliminary data.</text>
</comment>
<evidence type="ECO:0000256" key="8">
    <source>
        <dbReference type="SAM" id="MobiDB-lite"/>
    </source>
</evidence>
<feature type="region of interest" description="Disordered" evidence="8">
    <location>
        <begin position="481"/>
        <end position="507"/>
    </location>
</feature>
<evidence type="ECO:0000256" key="2">
    <source>
        <dbReference type="ARBA" id="ARBA00008432"/>
    </source>
</evidence>
<comment type="similarity">
    <text evidence="7">Belongs to the major facilitator superfamily. Phosphate:H(+) symporter (TC 2.A.1.9) family.</text>
</comment>
<dbReference type="FunFam" id="1.20.1250.20:FF:000053">
    <property type="entry name" value="Nitrate transporter 2.1"/>
    <property type="match status" value="1"/>
</dbReference>
<feature type="transmembrane region" description="Helical" evidence="9">
    <location>
        <begin position="332"/>
        <end position="349"/>
    </location>
</feature>
<keyword evidence="3 9" id="KW-0812">Transmembrane</keyword>
<gene>
    <name evidence="10" type="primary">NRT2</name>
    <name evidence="10" type="ORF">AAHA92_21014</name>
</gene>
<feature type="transmembrane region" description="Helical" evidence="9">
    <location>
        <begin position="389"/>
        <end position="410"/>
    </location>
</feature>
<keyword evidence="4 9" id="KW-1133">Transmembrane helix</keyword>
<evidence type="ECO:0000256" key="5">
    <source>
        <dbReference type="ARBA" id="ARBA00023063"/>
    </source>
</evidence>
<dbReference type="GO" id="GO:0016020">
    <property type="term" value="C:membrane"/>
    <property type="evidence" value="ECO:0007669"/>
    <property type="project" value="UniProtKB-SubCell"/>
</dbReference>
<feature type="transmembrane region" description="Helical" evidence="9">
    <location>
        <begin position="422"/>
        <end position="441"/>
    </location>
</feature>
<evidence type="ECO:0000256" key="1">
    <source>
        <dbReference type="ARBA" id="ARBA00004141"/>
    </source>
</evidence>
<feature type="transmembrane region" description="Helical" evidence="9">
    <location>
        <begin position="69"/>
        <end position="89"/>
    </location>
</feature>
<keyword evidence="11" id="KW-1185">Reference proteome</keyword>
<evidence type="ECO:0000256" key="3">
    <source>
        <dbReference type="ARBA" id="ARBA00022692"/>
    </source>
</evidence>
<dbReference type="PANTHER" id="PTHR23515">
    <property type="entry name" value="HIGH-AFFINITY NITRATE TRANSPORTER 2.3"/>
    <property type="match status" value="1"/>
</dbReference>
<feature type="compositionally biased region" description="Pro residues" evidence="8">
    <location>
        <begin position="497"/>
        <end position="507"/>
    </location>
</feature>
<dbReference type="Gene3D" id="1.20.1250.20">
    <property type="entry name" value="MFS general substrate transporter like domains"/>
    <property type="match status" value="1"/>
</dbReference>
<dbReference type="GO" id="GO:0015706">
    <property type="term" value="P:nitrate transmembrane transport"/>
    <property type="evidence" value="ECO:0007669"/>
    <property type="project" value="UniProtKB-ARBA"/>
</dbReference>
<proteinExistence type="inferred from homology"/>
<name>A0ABD1GLT3_SALDI</name>
<comment type="subcellular location">
    <subcellularLocation>
        <location evidence="1">Membrane</location>
        <topology evidence="1">Multi-pass membrane protein</topology>
    </subcellularLocation>
</comment>
<dbReference type="EMBL" id="JBEAFC010000008">
    <property type="protein sequence ID" value="KAL1544119.1"/>
    <property type="molecule type" value="Genomic_DNA"/>
</dbReference>
<dbReference type="InterPro" id="IPR044772">
    <property type="entry name" value="NO3_transporter"/>
</dbReference>
<evidence type="ECO:0000313" key="11">
    <source>
        <dbReference type="Proteomes" id="UP001567538"/>
    </source>
</evidence>
<sequence length="507" mass="56062">MTSIEGSPGSSMHGVIGRELVHAFSVASPIVLTDTTAKFELSMDSEHKAKKLKLFSFANPHMRTFHLSWISFFTCFVSSFAAALLVPIIRNNLNLTKSNIGNAGVASVSGSIFSRLVMGTVCDLPGPWRVCGGAVLNRVLAGDVRVVPVLDEHQVQQQDNQDGERHYRRVGEHGGGATQLIMPLLYDIIKKTGSTPFTAWRITFFIPRWLHIIMGILVMTLGQDLPDENLSALQKKKNGMLSRTNSASKVNIHNSLTYTLSYFTLTYFILNLTPLNFLNIYSLIFVPKRNAPTLIAAGIIAAIFGMTNLLARPFGGFASDYSPRYFGMTGKLWTLWILQTLGGVFYLLLGSADSLPLAVAFMIIFSIGAQAACRATFGVIPFVSRRSLGIISGLAGAGGNFVSRLTQLLFFSTSKYTTEMRLKYMGIMIICCTLPVMLVHFQQWRSMFLPPSKKASEEHYYTSEYTEEEVQKGMHHNSLKFAENSRPERSNRIASAPTPPNAIPNYV</sequence>
<protein>
    <submittedName>
        <fullName evidence="10">High-affinity nitrate transporter 2.1</fullName>
    </submittedName>
</protein>
<comment type="similarity">
    <text evidence="2">Belongs to the major facilitator superfamily. Nitrate/nitrite porter (TC 2.A.1.8) family.</text>
</comment>
<dbReference type="Proteomes" id="UP001567538">
    <property type="component" value="Unassembled WGS sequence"/>
</dbReference>
<evidence type="ECO:0000313" key="10">
    <source>
        <dbReference type="EMBL" id="KAL1544119.1"/>
    </source>
</evidence>
<dbReference type="SUPFAM" id="SSF103473">
    <property type="entry name" value="MFS general substrate transporter"/>
    <property type="match status" value="2"/>
</dbReference>
<evidence type="ECO:0000256" key="7">
    <source>
        <dbReference type="ARBA" id="ARBA00044504"/>
    </source>
</evidence>
<feature type="transmembrane region" description="Helical" evidence="9">
    <location>
        <begin position="355"/>
        <end position="377"/>
    </location>
</feature>
<evidence type="ECO:0000256" key="9">
    <source>
        <dbReference type="SAM" id="Phobius"/>
    </source>
</evidence>
<accession>A0ABD1GLT3</accession>
<organism evidence="10 11">
    <name type="scientific">Salvia divinorum</name>
    <name type="common">Maria pastora</name>
    <name type="synonym">Diviner's sage</name>
    <dbReference type="NCBI Taxonomy" id="28513"/>
    <lineage>
        <taxon>Eukaryota</taxon>
        <taxon>Viridiplantae</taxon>
        <taxon>Streptophyta</taxon>
        <taxon>Embryophyta</taxon>
        <taxon>Tracheophyta</taxon>
        <taxon>Spermatophyta</taxon>
        <taxon>Magnoliopsida</taxon>
        <taxon>eudicotyledons</taxon>
        <taxon>Gunneridae</taxon>
        <taxon>Pentapetalae</taxon>
        <taxon>asterids</taxon>
        <taxon>lamiids</taxon>
        <taxon>Lamiales</taxon>
        <taxon>Lamiaceae</taxon>
        <taxon>Nepetoideae</taxon>
        <taxon>Mentheae</taxon>
        <taxon>Salviinae</taxon>
        <taxon>Salvia</taxon>
        <taxon>Salvia subgen. Calosphace</taxon>
    </lineage>
</organism>
<dbReference type="InterPro" id="IPR036259">
    <property type="entry name" value="MFS_trans_sf"/>
</dbReference>
<evidence type="ECO:0000256" key="4">
    <source>
        <dbReference type="ARBA" id="ARBA00022989"/>
    </source>
</evidence>
<reference evidence="10 11" key="1">
    <citation type="submission" date="2024-06" db="EMBL/GenBank/DDBJ databases">
        <title>A chromosome level genome sequence of Diviner's sage (Salvia divinorum).</title>
        <authorList>
            <person name="Ford S.A."/>
            <person name="Ro D.-K."/>
            <person name="Ness R.W."/>
            <person name="Phillips M.A."/>
        </authorList>
    </citation>
    <scope>NUCLEOTIDE SEQUENCE [LARGE SCALE GENOMIC DNA]</scope>
    <source>
        <strain evidence="10">SAF-2024a</strain>
        <tissue evidence="10">Leaf</tissue>
    </source>
</reference>
<keyword evidence="5" id="KW-0534">Nitrate assimilation</keyword>
<evidence type="ECO:0000256" key="6">
    <source>
        <dbReference type="ARBA" id="ARBA00023136"/>
    </source>
</evidence>
<keyword evidence="6 9" id="KW-0472">Membrane</keyword>
<dbReference type="GO" id="GO:0042128">
    <property type="term" value="P:nitrate assimilation"/>
    <property type="evidence" value="ECO:0007669"/>
    <property type="project" value="UniProtKB-KW"/>
</dbReference>
<feature type="transmembrane region" description="Helical" evidence="9">
    <location>
        <begin position="290"/>
        <end position="311"/>
    </location>
</feature>
<dbReference type="AlphaFoldDB" id="A0ABD1GLT3"/>